<organism evidence="5 6">
    <name type="scientific">Natranaeroarchaeum sulfidigenes</name>
    <dbReference type="NCBI Taxonomy" id="2784880"/>
    <lineage>
        <taxon>Archaea</taxon>
        <taxon>Methanobacteriati</taxon>
        <taxon>Methanobacteriota</taxon>
        <taxon>Stenosarchaea group</taxon>
        <taxon>Halobacteria</taxon>
        <taxon>Halobacteriales</taxon>
        <taxon>Natronoarchaeaceae</taxon>
        <taxon>Natranaeroarchaeum</taxon>
    </lineage>
</organism>
<keyword evidence="2" id="KW-0472">Membrane</keyword>
<gene>
    <name evidence="5" type="ORF">AArcS_2767</name>
</gene>
<dbReference type="Pfam" id="PF24036">
    <property type="entry name" value="DUF7345"/>
    <property type="match status" value="1"/>
</dbReference>
<keyword evidence="6" id="KW-1185">Reference proteome</keyword>
<feature type="domain" description="DUF7343" evidence="3">
    <location>
        <begin position="349"/>
        <end position="410"/>
    </location>
</feature>
<evidence type="ECO:0000256" key="2">
    <source>
        <dbReference type="SAM" id="Phobius"/>
    </source>
</evidence>
<feature type="compositionally biased region" description="Acidic residues" evidence="1">
    <location>
        <begin position="334"/>
        <end position="351"/>
    </location>
</feature>
<evidence type="ECO:0000259" key="3">
    <source>
        <dbReference type="Pfam" id="PF24034"/>
    </source>
</evidence>
<evidence type="ECO:0000259" key="4">
    <source>
        <dbReference type="Pfam" id="PF24036"/>
    </source>
</evidence>
<protein>
    <submittedName>
        <fullName evidence="5">Putative membrane-associated trancriptional regulator</fullName>
    </submittedName>
</protein>
<evidence type="ECO:0000313" key="5">
    <source>
        <dbReference type="EMBL" id="QSG03961.1"/>
    </source>
</evidence>
<feature type="domain" description="DUF7345" evidence="4">
    <location>
        <begin position="75"/>
        <end position="207"/>
    </location>
</feature>
<reference evidence="5" key="1">
    <citation type="submission" date="2020-11" db="EMBL/GenBank/DDBJ databases">
        <title>Carbohydrate-dependent, anaerobic sulfur respiration: A novel catabolism in halophilic archaea.</title>
        <authorList>
            <person name="Sorokin D.Y."/>
            <person name="Messina E."/>
            <person name="Smedile F."/>
            <person name="La Cono V."/>
            <person name="Hallsworth J.E."/>
            <person name="Yakimov M.M."/>
        </authorList>
    </citation>
    <scope>NUCLEOTIDE SEQUENCE</scope>
    <source>
        <strain evidence="5">AArc-S</strain>
    </source>
</reference>
<dbReference type="EMBL" id="CP064786">
    <property type="protein sequence ID" value="QSG03961.1"/>
    <property type="molecule type" value="Genomic_DNA"/>
</dbReference>
<sequence length="419" mass="45435">MKSVFYREITGIYMRVPAALLVVSLTCALLAVAAGGVVAAPGDQSVDFDGSPASESLQTVQETEEVNESVRQTLQIQLTGDGHAEWTVTTEYELEDDDDRESFEQLVEDLQDGADDDVGYSADTFRPYAAEASTATGRDMEIRDEAWDGTVEDDTGTLRLSFTWTNFAAVDGDRTELGDVFQTPDDETWLPDLNDEQRLVIVAPDGYAVDGFSLDAPPDDGFEDRSAQWTGPVSFEPNDIQISYVQTGGPQTPATGDNGLSSMALIGGGIGLLVLVVLVAAVVLVNRPEKRDQVENLLPGVITGVGETDDEGVADSPPDEARVQRDEPPVATENTDDTTGEEEEVDPDLLSDEERVLRLIEQNGGRMKQANIVTETGWSNAKVSQLLSAMDEEDRINKLRIGRENLISLPDMDPADSEQ</sequence>
<dbReference type="InterPro" id="IPR055769">
    <property type="entry name" value="DUF7345"/>
</dbReference>
<dbReference type="KEGG" id="hara:AArcS_2767"/>
<proteinExistence type="predicted"/>
<keyword evidence="2" id="KW-1133">Transmembrane helix</keyword>
<feature type="transmembrane region" description="Helical" evidence="2">
    <location>
        <begin position="263"/>
        <end position="285"/>
    </location>
</feature>
<evidence type="ECO:0000313" key="6">
    <source>
        <dbReference type="Proteomes" id="UP000663586"/>
    </source>
</evidence>
<feature type="compositionally biased region" description="Basic and acidic residues" evidence="1">
    <location>
        <begin position="319"/>
        <end position="328"/>
    </location>
</feature>
<keyword evidence="2" id="KW-0812">Transmembrane</keyword>
<evidence type="ECO:0000256" key="1">
    <source>
        <dbReference type="SAM" id="MobiDB-lite"/>
    </source>
</evidence>
<dbReference type="AlphaFoldDB" id="A0A897MUJ1"/>
<dbReference type="Pfam" id="PF24034">
    <property type="entry name" value="DUF7343"/>
    <property type="match status" value="1"/>
</dbReference>
<accession>A0A897MUJ1</accession>
<dbReference type="Proteomes" id="UP000663586">
    <property type="component" value="Chromosome"/>
</dbReference>
<feature type="region of interest" description="Disordered" evidence="1">
    <location>
        <begin position="302"/>
        <end position="351"/>
    </location>
</feature>
<name>A0A897MUJ1_9EURY</name>
<dbReference type="InterPro" id="IPR055767">
    <property type="entry name" value="DUF7343"/>
</dbReference>